<protein>
    <submittedName>
        <fullName evidence="1">Uncharacterized protein</fullName>
    </submittedName>
</protein>
<evidence type="ECO:0000313" key="2">
    <source>
        <dbReference type="Proteomes" id="UP001152798"/>
    </source>
</evidence>
<evidence type="ECO:0000313" key="1">
    <source>
        <dbReference type="EMBL" id="CAH1394471.1"/>
    </source>
</evidence>
<accession>A0A9P0H3L3</accession>
<name>A0A9P0H3L3_NEZVI</name>
<organism evidence="1 2">
    <name type="scientific">Nezara viridula</name>
    <name type="common">Southern green stink bug</name>
    <name type="synonym">Cimex viridulus</name>
    <dbReference type="NCBI Taxonomy" id="85310"/>
    <lineage>
        <taxon>Eukaryota</taxon>
        <taxon>Metazoa</taxon>
        <taxon>Ecdysozoa</taxon>
        <taxon>Arthropoda</taxon>
        <taxon>Hexapoda</taxon>
        <taxon>Insecta</taxon>
        <taxon>Pterygota</taxon>
        <taxon>Neoptera</taxon>
        <taxon>Paraneoptera</taxon>
        <taxon>Hemiptera</taxon>
        <taxon>Heteroptera</taxon>
        <taxon>Panheteroptera</taxon>
        <taxon>Pentatomomorpha</taxon>
        <taxon>Pentatomoidea</taxon>
        <taxon>Pentatomidae</taxon>
        <taxon>Pentatominae</taxon>
        <taxon>Nezara</taxon>
    </lineage>
</organism>
<dbReference type="Proteomes" id="UP001152798">
    <property type="component" value="Chromosome 3"/>
</dbReference>
<reference evidence="1" key="1">
    <citation type="submission" date="2022-01" db="EMBL/GenBank/DDBJ databases">
        <authorList>
            <person name="King R."/>
        </authorList>
    </citation>
    <scope>NUCLEOTIDE SEQUENCE</scope>
</reference>
<dbReference type="AlphaFoldDB" id="A0A9P0H3L3"/>
<proteinExistence type="predicted"/>
<keyword evidence="2" id="KW-1185">Reference proteome</keyword>
<dbReference type="EMBL" id="OV725079">
    <property type="protein sequence ID" value="CAH1394471.1"/>
    <property type="molecule type" value="Genomic_DNA"/>
</dbReference>
<sequence>MDHLNHKCFALAGIKRQSNYRCLYRRRFVGRLQVLWLMSLRHLACKRQEGNRPGDDERMRAQLTAVIVTRLVHFSQGGLQSGRHLSAH</sequence>
<gene>
    <name evidence="1" type="ORF">NEZAVI_LOCUS4971</name>
</gene>